<proteinExistence type="predicted"/>
<evidence type="ECO:0000313" key="2">
    <source>
        <dbReference type="Proteomes" id="UP000094527"/>
    </source>
</evidence>
<gene>
    <name evidence="1" type="ORF">Ocin01_05527</name>
</gene>
<dbReference type="EMBL" id="LJIJ01000168">
    <property type="protein sequence ID" value="ODN01182.1"/>
    <property type="molecule type" value="Genomic_DNA"/>
</dbReference>
<keyword evidence="2" id="KW-1185">Reference proteome</keyword>
<reference evidence="1 2" key="1">
    <citation type="journal article" date="2016" name="Genome Biol. Evol.">
        <title>Gene Family Evolution Reflects Adaptation to Soil Environmental Stressors in the Genome of the Collembolan Orchesella cincta.</title>
        <authorList>
            <person name="Faddeeva-Vakhrusheva A."/>
            <person name="Derks M.F."/>
            <person name="Anvar S.Y."/>
            <person name="Agamennone V."/>
            <person name="Suring W."/>
            <person name="Smit S."/>
            <person name="van Straalen N.M."/>
            <person name="Roelofs D."/>
        </authorList>
    </citation>
    <scope>NUCLEOTIDE SEQUENCE [LARGE SCALE GENOMIC DNA]</scope>
    <source>
        <tissue evidence="1">Mixed pool</tissue>
    </source>
</reference>
<comment type="caution">
    <text evidence="1">The sequence shown here is derived from an EMBL/GenBank/DDBJ whole genome shotgun (WGS) entry which is preliminary data.</text>
</comment>
<sequence>MNCLCNPKSTSEEIYGCKGISPIHPLANHHQENHDPIISSVDFFIGFDSELSWDYRLYLRQPADSILTQRHLCNPLLPQPNCHEYE</sequence>
<evidence type="ECO:0000313" key="1">
    <source>
        <dbReference type="EMBL" id="ODN01182.1"/>
    </source>
</evidence>
<name>A0A1D2N7G7_ORCCI</name>
<protein>
    <submittedName>
        <fullName evidence="1">Uncharacterized protein</fullName>
    </submittedName>
</protein>
<dbReference type="Proteomes" id="UP000094527">
    <property type="component" value="Unassembled WGS sequence"/>
</dbReference>
<organism evidence="1 2">
    <name type="scientific">Orchesella cincta</name>
    <name type="common">Springtail</name>
    <name type="synonym">Podura cincta</name>
    <dbReference type="NCBI Taxonomy" id="48709"/>
    <lineage>
        <taxon>Eukaryota</taxon>
        <taxon>Metazoa</taxon>
        <taxon>Ecdysozoa</taxon>
        <taxon>Arthropoda</taxon>
        <taxon>Hexapoda</taxon>
        <taxon>Collembola</taxon>
        <taxon>Entomobryomorpha</taxon>
        <taxon>Entomobryoidea</taxon>
        <taxon>Orchesellidae</taxon>
        <taxon>Orchesellinae</taxon>
        <taxon>Orchesella</taxon>
    </lineage>
</organism>
<dbReference type="AlphaFoldDB" id="A0A1D2N7G7"/>
<accession>A0A1D2N7G7</accession>